<dbReference type="KEGG" id="pic:PICST_32615"/>
<dbReference type="InterPro" id="IPR036864">
    <property type="entry name" value="Zn2-C6_fun-type_DNA-bd_sf"/>
</dbReference>
<dbReference type="eggNOG" id="ENOG502QWIS">
    <property type="taxonomic scope" value="Eukaryota"/>
</dbReference>
<dbReference type="Proteomes" id="UP000002258">
    <property type="component" value="Chromosome 6"/>
</dbReference>
<dbReference type="PROSITE" id="PS00463">
    <property type="entry name" value="ZN2_CY6_FUNGAL_1"/>
    <property type="match status" value="1"/>
</dbReference>
<dbReference type="PANTHER" id="PTHR37534:SF46">
    <property type="entry name" value="ZN(II)2CYS6 TRANSCRIPTION FACTOR (EUROFUNG)"/>
    <property type="match status" value="1"/>
</dbReference>
<dbReference type="PANTHER" id="PTHR37534">
    <property type="entry name" value="TRANSCRIPTIONAL ACTIVATOR PROTEIN UGA3"/>
    <property type="match status" value="1"/>
</dbReference>
<dbReference type="OrthoDB" id="415590at2759"/>
<accession>A3LWW8</accession>
<dbReference type="InterPro" id="IPR001138">
    <property type="entry name" value="Zn2Cys6_DnaBD"/>
</dbReference>
<dbReference type="GO" id="GO:0008270">
    <property type="term" value="F:zinc ion binding"/>
    <property type="evidence" value="ECO:0007669"/>
    <property type="project" value="InterPro"/>
</dbReference>
<dbReference type="OMA" id="YPVCQNC"/>
<dbReference type="CDD" id="cd00067">
    <property type="entry name" value="GAL4"/>
    <property type="match status" value="1"/>
</dbReference>
<dbReference type="InParanoid" id="A3LWW8"/>
<dbReference type="PROSITE" id="PS50048">
    <property type="entry name" value="ZN2_CY6_FUNGAL_2"/>
    <property type="match status" value="1"/>
</dbReference>
<dbReference type="GO" id="GO:0000981">
    <property type="term" value="F:DNA-binding transcription factor activity, RNA polymerase II-specific"/>
    <property type="evidence" value="ECO:0007669"/>
    <property type="project" value="InterPro"/>
</dbReference>
<dbReference type="EMBL" id="CP000500">
    <property type="protein sequence ID" value="ABN67354.2"/>
    <property type="molecule type" value="Genomic_DNA"/>
</dbReference>
<proteinExistence type="predicted"/>
<evidence type="ECO:0000313" key="4">
    <source>
        <dbReference type="Proteomes" id="UP000002258"/>
    </source>
</evidence>
<dbReference type="Gene3D" id="4.10.240.10">
    <property type="entry name" value="Zn(2)-C6 fungal-type DNA-binding domain"/>
    <property type="match status" value="1"/>
</dbReference>
<evidence type="ECO:0000313" key="3">
    <source>
        <dbReference type="EMBL" id="ABN67354.2"/>
    </source>
</evidence>
<dbReference type="STRING" id="322104.A3LWW8"/>
<organism evidence="3 4">
    <name type="scientific">Scheffersomyces stipitis (strain ATCC 58785 / CBS 6054 / NBRC 10063 / NRRL Y-11545)</name>
    <name type="common">Yeast</name>
    <name type="synonym">Pichia stipitis</name>
    <dbReference type="NCBI Taxonomy" id="322104"/>
    <lineage>
        <taxon>Eukaryota</taxon>
        <taxon>Fungi</taxon>
        <taxon>Dikarya</taxon>
        <taxon>Ascomycota</taxon>
        <taxon>Saccharomycotina</taxon>
        <taxon>Pichiomycetes</taxon>
        <taxon>Debaryomycetaceae</taxon>
        <taxon>Scheffersomyces</taxon>
    </lineage>
</organism>
<dbReference type="SUPFAM" id="SSF57701">
    <property type="entry name" value="Zn2/Cys6 DNA-binding domain"/>
    <property type="match status" value="1"/>
</dbReference>
<keyword evidence="1" id="KW-0539">Nucleus</keyword>
<feature type="domain" description="Zn(2)-C6 fungal-type" evidence="2">
    <location>
        <begin position="16"/>
        <end position="47"/>
    </location>
</feature>
<dbReference type="SMART" id="SM00066">
    <property type="entry name" value="GAL4"/>
    <property type="match status" value="1"/>
</dbReference>
<evidence type="ECO:0000256" key="1">
    <source>
        <dbReference type="ARBA" id="ARBA00023242"/>
    </source>
</evidence>
<dbReference type="RefSeq" id="XP_001385383.2">
    <property type="nucleotide sequence ID" value="XM_001385346.1"/>
</dbReference>
<evidence type="ECO:0000259" key="2">
    <source>
        <dbReference type="PROSITE" id="PS50048"/>
    </source>
</evidence>
<name>A3LWW8_PICST</name>
<dbReference type="Pfam" id="PF00172">
    <property type="entry name" value="Zn_clus"/>
    <property type="match status" value="1"/>
</dbReference>
<dbReference type="AlphaFoldDB" id="A3LWW8"/>
<gene>
    <name evidence="3" type="ORF">PICST_32615</name>
</gene>
<reference evidence="3 4" key="1">
    <citation type="journal article" date="2007" name="Nat. Biotechnol.">
        <title>Genome sequence of the lignocellulose-bioconverting and xylose-fermenting yeast Pichia stipitis.</title>
        <authorList>
            <person name="Jeffries T.W."/>
            <person name="Grigoriev I.V."/>
            <person name="Grimwood J."/>
            <person name="Laplaza J.M."/>
            <person name="Aerts A."/>
            <person name="Salamov A."/>
            <person name="Schmutz J."/>
            <person name="Lindquist E."/>
            <person name="Dehal P."/>
            <person name="Shapiro H."/>
            <person name="Jin Y.S."/>
            <person name="Passoth V."/>
            <person name="Richardson P.M."/>
        </authorList>
    </citation>
    <scope>NUCLEOTIDE SEQUENCE [LARGE SCALE GENOMIC DNA]</scope>
    <source>
        <strain evidence="4">ATCC 58785 / CBS 6054 / NBRC 10063 / NRRL Y-11545</strain>
    </source>
</reference>
<keyword evidence="4" id="KW-1185">Reference proteome</keyword>
<dbReference type="GeneID" id="4840001"/>
<sequence length="302" mass="33391">MDVSRKKLKTTRSRTGCLTCRKRKKKCDELSYPVCQNCECKNLQCSWPPIKLDLHKKLEEVKYTDSSSVTSSSVLTSYEKSSVSGEHSSMEPGSINLKELNNTFEMDYLATSASRNNIDLVNLSASSEFGSPTGSTTLHTRVIPKIRRPDQSETSGVKFGHSKWTSGHLIDKKKSSRSFSGSVRPHGYFLERIAMQQDCVETEDSVKDFDVDPLVEFSDQTQSPQSSTRSFLDPSSYPDYQFDLLSGKAGLVAGIPIITQSTSNLATPTSFSPRSLNPTISIESNCAKLNSKSPTPETSTNR</sequence>
<protein>
    <recommendedName>
        <fullName evidence="2">Zn(2)-C6 fungal-type domain-containing protein</fullName>
    </recommendedName>
</protein>
<dbReference type="HOGENOM" id="CLU_921706_0_0_1"/>